<dbReference type="STRING" id="585531.HMPREF0063_10076"/>
<dbReference type="EMBL" id="ACLF03000001">
    <property type="protein sequence ID" value="EFQ84735.1"/>
    <property type="molecule type" value="Genomic_DNA"/>
</dbReference>
<gene>
    <name evidence="2" type="ORF">HMPREF0063_10076</name>
</gene>
<reference evidence="2" key="1">
    <citation type="submission" date="2010-08" db="EMBL/GenBank/DDBJ databases">
        <authorList>
            <person name="Muzny D."/>
            <person name="Qin X."/>
            <person name="Buhay C."/>
            <person name="Dugan-Rocha S."/>
            <person name="Ding Y."/>
            <person name="Chen G."/>
            <person name="Hawes A."/>
            <person name="Holder M."/>
            <person name="Jhangiani S."/>
            <person name="Johnson A."/>
            <person name="Khan Z."/>
            <person name="Li Z."/>
            <person name="Liu W."/>
            <person name="Liu X."/>
            <person name="Perez L."/>
            <person name="Shen H."/>
            <person name="Wang Q."/>
            <person name="Watt J."/>
            <person name="Xi L."/>
            <person name="Xin Y."/>
            <person name="Zhou J."/>
            <person name="Deng J."/>
            <person name="Jiang H."/>
            <person name="Liu Y."/>
            <person name="Qu J."/>
            <person name="Song X.-Z."/>
            <person name="Zhang L."/>
            <person name="Villasana D."/>
            <person name="Johnson A."/>
            <person name="Liu J."/>
            <person name="Liyanage D."/>
            <person name="Lorensuhewa L."/>
            <person name="Robinson T."/>
            <person name="Song A."/>
            <person name="Song B.-B."/>
            <person name="Dinh H."/>
            <person name="Thornton R."/>
            <person name="Coyle M."/>
            <person name="Francisco L."/>
            <person name="Jackson L."/>
            <person name="Javaid M."/>
            <person name="Korchina V."/>
            <person name="Kovar C."/>
            <person name="Mata R."/>
            <person name="Mathew T."/>
            <person name="Ngo R."/>
            <person name="Nguyen L."/>
            <person name="Nguyen N."/>
            <person name="Okwuonu G."/>
            <person name="Ongeri F."/>
            <person name="Pham C."/>
            <person name="Simmons D."/>
            <person name="Wilczek-Boney K."/>
            <person name="Hale W."/>
            <person name="Jakkamsetti A."/>
            <person name="Pham P."/>
            <person name="Ruth R."/>
            <person name="San Lucas F."/>
            <person name="Warren J."/>
            <person name="Zhang J."/>
            <person name="Zhao Z."/>
            <person name="Zhou C."/>
            <person name="Zhu D."/>
            <person name="Lee S."/>
            <person name="Bess C."/>
            <person name="Blankenburg K."/>
            <person name="Forbes L."/>
            <person name="Fu Q."/>
            <person name="Gubbala S."/>
            <person name="Hirani K."/>
            <person name="Jayaseelan J.C."/>
            <person name="Lara F."/>
            <person name="Munidasa M."/>
            <person name="Palculict T."/>
            <person name="Patil S."/>
            <person name="Pu L.-L."/>
            <person name="Saada N."/>
            <person name="Tang L."/>
            <person name="Weissenberger G."/>
            <person name="Zhu Y."/>
            <person name="Hemphill L."/>
            <person name="Shang Y."/>
            <person name="Youmans B."/>
            <person name="Ayvaz T."/>
            <person name="Ross M."/>
            <person name="Santibanez J."/>
            <person name="Aqrawi P."/>
            <person name="Gross S."/>
            <person name="Joshi V."/>
            <person name="Fowler G."/>
            <person name="Nazareth L."/>
            <person name="Reid J."/>
            <person name="Worley K."/>
            <person name="Petrosino J."/>
            <person name="Highlander S."/>
            <person name="Gibbs R."/>
        </authorList>
    </citation>
    <scope>NUCLEOTIDE SEQUENCE [LARGE SCALE GENOMIC DNA]</scope>
    <source>
        <strain evidence="2">DSM 15272</strain>
    </source>
</reference>
<evidence type="ECO:0000313" key="2">
    <source>
        <dbReference type="EMBL" id="EFQ84735.1"/>
    </source>
</evidence>
<keyword evidence="3" id="KW-1185">Reference proteome</keyword>
<dbReference type="OrthoDB" id="9178552at2"/>
<dbReference type="AlphaFoldDB" id="E2S7R9"/>
<feature type="compositionally biased region" description="Basic and acidic residues" evidence="1">
    <location>
        <begin position="102"/>
        <end position="113"/>
    </location>
</feature>
<comment type="caution">
    <text evidence="2">The sequence shown here is derived from an EMBL/GenBank/DDBJ whole genome shotgun (WGS) entry which is preliminary data.</text>
</comment>
<feature type="region of interest" description="Disordered" evidence="1">
    <location>
        <begin position="102"/>
        <end position="152"/>
    </location>
</feature>
<name>E2S7R9_9ACTN</name>
<evidence type="ECO:0000256" key="1">
    <source>
        <dbReference type="SAM" id="MobiDB-lite"/>
    </source>
</evidence>
<accession>E2S7R9</accession>
<organism evidence="2 3">
    <name type="scientific">Aeromicrobium marinum DSM 15272</name>
    <dbReference type="NCBI Taxonomy" id="585531"/>
    <lineage>
        <taxon>Bacteria</taxon>
        <taxon>Bacillati</taxon>
        <taxon>Actinomycetota</taxon>
        <taxon>Actinomycetes</taxon>
        <taxon>Propionibacteriales</taxon>
        <taxon>Nocardioidaceae</taxon>
        <taxon>Aeromicrobium</taxon>
    </lineage>
</organism>
<dbReference type="RefSeq" id="WP_007076643.1">
    <property type="nucleotide sequence ID" value="NZ_CM001024.1"/>
</dbReference>
<dbReference type="Proteomes" id="UP000003111">
    <property type="component" value="Unassembled WGS sequence"/>
</dbReference>
<protein>
    <submittedName>
        <fullName evidence="2">Uncharacterized protein</fullName>
    </submittedName>
</protein>
<proteinExistence type="predicted"/>
<sequence>MSMFIKLSVHYYDDVVLASLEDAHEVMFTRGLAYCGRTPTGGLILRSKVLELTRKTTQAQALRVAERLCQPVGDFEGPWVKVAAGYQVRNWSHYQDQLDQIESRRKADRERKRSERQRKTVRGTSRDMSQDESRDVTGGDKEREGDAAAAARGGSVDLPGDLLVLRTKFREWTALAEVSWSSLKADQVAEISQLIATHGDTRLLETAKATHRSAAFVQAFIPTWRDLAGPRLVAADEPRCDVCGTTERRHDAAAYADHEFQEAS</sequence>
<dbReference type="HOGENOM" id="CLU_1052250_0_0_11"/>
<feature type="compositionally biased region" description="Basic and acidic residues" evidence="1">
    <location>
        <begin position="124"/>
        <end position="146"/>
    </location>
</feature>
<evidence type="ECO:0000313" key="3">
    <source>
        <dbReference type="Proteomes" id="UP000003111"/>
    </source>
</evidence>